<keyword evidence="10 12" id="KW-0472">Membrane</keyword>
<dbReference type="InterPro" id="IPR036942">
    <property type="entry name" value="Beta-barrel_TonB_sf"/>
</dbReference>
<dbReference type="AlphaFoldDB" id="A0A7W4NQR2"/>
<reference evidence="17 18" key="1">
    <citation type="submission" date="2020-04" db="EMBL/GenBank/DDBJ databases">
        <title>Description of novel Gluconacetobacter.</title>
        <authorList>
            <person name="Sombolestani A."/>
        </authorList>
    </citation>
    <scope>NUCLEOTIDE SEQUENCE [LARGE SCALE GENOMIC DNA]</scope>
    <source>
        <strain evidence="17 18">LMG 19747</strain>
    </source>
</reference>
<feature type="region of interest" description="Disordered" evidence="14">
    <location>
        <begin position="1"/>
        <end position="38"/>
    </location>
</feature>
<dbReference type="Gene3D" id="2.40.170.20">
    <property type="entry name" value="TonB-dependent receptor, beta-barrel domain"/>
    <property type="match status" value="1"/>
</dbReference>
<feature type="compositionally biased region" description="Basic and acidic residues" evidence="14">
    <location>
        <begin position="24"/>
        <end position="38"/>
    </location>
</feature>
<evidence type="ECO:0000256" key="9">
    <source>
        <dbReference type="ARBA" id="ARBA00023077"/>
    </source>
</evidence>
<evidence type="ECO:0000256" key="7">
    <source>
        <dbReference type="ARBA" id="ARBA00023004"/>
    </source>
</evidence>
<keyword evidence="9 13" id="KW-0798">TonB box</keyword>
<evidence type="ECO:0000256" key="11">
    <source>
        <dbReference type="ARBA" id="ARBA00023237"/>
    </source>
</evidence>
<feature type="domain" description="TonB-dependent receptor plug" evidence="16">
    <location>
        <begin position="50"/>
        <end position="148"/>
    </location>
</feature>
<dbReference type="SUPFAM" id="SSF56935">
    <property type="entry name" value="Porins"/>
    <property type="match status" value="1"/>
</dbReference>
<keyword evidence="17" id="KW-0675">Receptor</keyword>
<evidence type="ECO:0000256" key="6">
    <source>
        <dbReference type="ARBA" id="ARBA00022729"/>
    </source>
</evidence>
<dbReference type="PANTHER" id="PTHR32552:SF89">
    <property type="entry name" value="CATECHOLATE SIDEROPHORE RECEPTOR FIU"/>
    <property type="match status" value="1"/>
</dbReference>
<feature type="domain" description="TonB-dependent receptor-like beta-barrel" evidence="15">
    <location>
        <begin position="270"/>
        <end position="726"/>
    </location>
</feature>
<keyword evidence="3 12" id="KW-1134">Transmembrane beta strand</keyword>
<evidence type="ECO:0000256" key="5">
    <source>
        <dbReference type="ARBA" id="ARBA00022692"/>
    </source>
</evidence>
<comment type="caution">
    <text evidence="17">The sequence shown here is derived from an EMBL/GenBank/DDBJ whole genome shotgun (WGS) entry which is preliminary data.</text>
</comment>
<evidence type="ECO:0000259" key="15">
    <source>
        <dbReference type="Pfam" id="PF00593"/>
    </source>
</evidence>
<evidence type="ECO:0000256" key="1">
    <source>
        <dbReference type="ARBA" id="ARBA00004571"/>
    </source>
</evidence>
<dbReference type="InterPro" id="IPR012910">
    <property type="entry name" value="Plug_dom"/>
</dbReference>
<keyword evidence="7" id="KW-0408">Iron</keyword>
<dbReference type="GO" id="GO:0015344">
    <property type="term" value="F:siderophore uptake transmembrane transporter activity"/>
    <property type="evidence" value="ECO:0007669"/>
    <property type="project" value="TreeGrafter"/>
</dbReference>
<keyword evidence="11 12" id="KW-0998">Cell outer membrane</keyword>
<dbReference type="PANTHER" id="PTHR32552">
    <property type="entry name" value="FERRICHROME IRON RECEPTOR-RELATED"/>
    <property type="match status" value="1"/>
</dbReference>
<evidence type="ECO:0000256" key="13">
    <source>
        <dbReference type="RuleBase" id="RU003357"/>
    </source>
</evidence>
<name>A0A7W4NQR2_9PROT</name>
<evidence type="ECO:0000259" key="16">
    <source>
        <dbReference type="Pfam" id="PF07715"/>
    </source>
</evidence>
<evidence type="ECO:0000256" key="8">
    <source>
        <dbReference type="ARBA" id="ARBA00023065"/>
    </source>
</evidence>
<dbReference type="Gene3D" id="2.170.130.10">
    <property type="entry name" value="TonB-dependent receptor, plug domain"/>
    <property type="match status" value="1"/>
</dbReference>
<evidence type="ECO:0000313" key="17">
    <source>
        <dbReference type="EMBL" id="MBB2159390.1"/>
    </source>
</evidence>
<dbReference type="GO" id="GO:0009279">
    <property type="term" value="C:cell outer membrane"/>
    <property type="evidence" value="ECO:0007669"/>
    <property type="project" value="UniProtKB-SubCell"/>
</dbReference>
<evidence type="ECO:0000256" key="14">
    <source>
        <dbReference type="SAM" id="MobiDB-lite"/>
    </source>
</evidence>
<evidence type="ECO:0000256" key="2">
    <source>
        <dbReference type="ARBA" id="ARBA00022448"/>
    </source>
</evidence>
<dbReference type="InterPro" id="IPR000531">
    <property type="entry name" value="Beta-barrel_TonB"/>
</dbReference>
<dbReference type="PROSITE" id="PS52016">
    <property type="entry name" value="TONB_DEPENDENT_REC_3"/>
    <property type="match status" value="1"/>
</dbReference>
<evidence type="ECO:0000256" key="3">
    <source>
        <dbReference type="ARBA" id="ARBA00022452"/>
    </source>
</evidence>
<sequence>MASGCVSAYGADTVSKKSHARPVHRNEAGRKGAPPREEEVSVQVSRFRSHGAESSVTRHVMDRFVAGTSPMQMLSATTPGVTFASDDGFGLDTLANTLYVRGFNQSQIGATLDGIPMGDQGFLQYNGLNIDQAEIQDNISGMELSQGGGALTVPSTQNLGGALQFYSSDPADKFGGKVSQLFGSNNTFRTFARIDSGVLSTTGTKLFVSMARTDSDKWKGYGTQFEQQVNAKLVQPLGSLGKITTIFNWSQFQQFNYLGLSMNMFRKLGRKLDYLYPDYSTAYNAALGNYPAAYQVLGNSADLQNATYLDGAQSQQNYLMAVIADLHLTSRLDEKTILYAHLSDSDIEATENFPSPNGAPLAQQNGANNLRRIGFVESLDYRIAGNTIQTGVWYENSGYFYPADFYQEPLLGEGPPRNPLGPFKDPFARELTDQFNTNTFQYYLQDTYAIRRDLRVSAGFKSFIQTTHGGAKSNDSAFTGEEELPSGTLTASSAFLPHFSVNYKPDSHNEIYVDIAENMRAYSYSPWFVANGGAWAVQNQQQFVNNKSAIKPERAWDYVLGYRFTTKHFDLTADVYHADYYNRLLNTTAGLIVQPISTVVNAGRESIYGADVSATVRPFDGLEIFNSVSYNDSEYQRGIMYESAYVELKGKKQVAYPSWIYKTNVSYGYRQFRATFNATYTDRRPLSYTNDVFVPAYWLAGVSASYDFGRIGVLQNLRADLGVTNLFGGKYIGGMGFSGYPVSGDYPTLFAGAPRQFFGTLSAKF</sequence>
<dbReference type="Proteomes" id="UP000589085">
    <property type="component" value="Unassembled WGS sequence"/>
</dbReference>
<organism evidence="17 18">
    <name type="scientific">Gluconacetobacter sacchari</name>
    <dbReference type="NCBI Taxonomy" id="92759"/>
    <lineage>
        <taxon>Bacteria</taxon>
        <taxon>Pseudomonadati</taxon>
        <taxon>Pseudomonadota</taxon>
        <taxon>Alphaproteobacteria</taxon>
        <taxon>Acetobacterales</taxon>
        <taxon>Acetobacteraceae</taxon>
        <taxon>Gluconacetobacter</taxon>
    </lineage>
</organism>
<keyword evidence="5 12" id="KW-0812">Transmembrane</keyword>
<evidence type="ECO:0000256" key="4">
    <source>
        <dbReference type="ARBA" id="ARBA00022496"/>
    </source>
</evidence>
<comment type="subcellular location">
    <subcellularLocation>
        <location evidence="1 12">Cell outer membrane</location>
        <topology evidence="1 12">Multi-pass membrane protein</topology>
    </subcellularLocation>
</comment>
<accession>A0A7W4NQR2</accession>
<keyword evidence="6" id="KW-0732">Signal</keyword>
<comment type="similarity">
    <text evidence="12 13">Belongs to the TonB-dependent receptor family.</text>
</comment>
<evidence type="ECO:0000313" key="18">
    <source>
        <dbReference type="Proteomes" id="UP000589085"/>
    </source>
</evidence>
<proteinExistence type="inferred from homology"/>
<keyword evidence="2 12" id="KW-0813">Transport</keyword>
<evidence type="ECO:0000256" key="12">
    <source>
        <dbReference type="PROSITE-ProRule" id="PRU01360"/>
    </source>
</evidence>
<dbReference type="Pfam" id="PF07715">
    <property type="entry name" value="Plug"/>
    <property type="match status" value="1"/>
</dbReference>
<keyword evidence="4" id="KW-0410">Iron transport</keyword>
<evidence type="ECO:0000256" key="10">
    <source>
        <dbReference type="ARBA" id="ARBA00023136"/>
    </source>
</evidence>
<gene>
    <name evidence="17" type="ORF">HLH48_04235</name>
</gene>
<dbReference type="InterPro" id="IPR037066">
    <property type="entry name" value="Plug_dom_sf"/>
</dbReference>
<dbReference type="Pfam" id="PF00593">
    <property type="entry name" value="TonB_dep_Rec_b-barrel"/>
    <property type="match status" value="1"/>
</dbReference>
<dbReference type="InterPro" id="IPR039426">
    <property type="entry name" value="TonB-dep_rcpt-like"/>
</dbReference>
<dbReference type="EMBL" id="JABEQJ010000003">
    <property type="protein sequence ID" value="MBB2159390.1"/>
    <property type="molecule type" value="Genomic_DNA"/>
</dbReference>
<protein>
    <submittedName>
        <fullName evidence="17">TonB-dependent receptor</fullName>
    </submittedName>
</protein>
<keyword evidence="8" id="KW-0406">Ion transport</keyword>